<evidence type="ECO:0000313" key="1">
    <source>
        <dbReference type="EMBL" id="CAH1802872.1"/>
    </source>
</evidence>
<dbReference type="AlphaFoldDB" id="A0A8S4Q9P4"/>
<name>A0A8S4Q9P4_OWEFU</name>
<reference evidence="1" key="1">
    <citation type="submission" date="2022-03" db="EMBL/GenBank/DDBJ databases">
        <authorList>
            <person name="Martin C."/>
        </authorList>
    </citation>
    <scope>NUCLEOTIDE SEQUENCE</scope>
</reference>
<comment type="caution">
    <text evidence="1">The sequence shown here is derived from an EMBL/GenBank/DDBJ whole genome shotgun (WGS) entry which is preliminary data.</text>
</comment>
<accession>A0A8S4Q9P4</accession>
<gene>
    <name evidence="1" type="ORF">OFUS_LOCUS26513</name>
</gene>
<sequence length="114" mass="13308">MAQNKQNVIVRYNVGESYFVAAVQQKKSFYMWLENEEATFSISEMCLRNLCVKEEAIREEVEKASFLPVEVEIGTGIRLYRTKGIVWLQRFSDKSALKRFPRGVRCFRGVENCD</sequence>
<keyword evidence="2" id="KW-1185">Reference proteome</keyword>
<proteinExistence type="predicted"/>
<protein>
    <submittedName>
        <fullName evidence="1">Uncharacterized protein</fullName>
    </submittedName>
</protein>
<dbReference type="Proteomes" id="UP000749559">
    <property type="component" value="Unassembled WGS sequence"/>
</dbReference>
<evidence type="ECO:0000313" key="2">
    <source>
        <dbReference type="Proteomes" id="UP000749559"/>
    </source>
</evidence>
<dbReference type="EMBL" id="CAIIXF020000149">
    <property type="protein sequence ID" value="CAH1802872.1"/>
    <property type="molecule type" value="Genomic_DNA"/>
</dbReference>
<organism evidence="1 2">
    <name type="scientific">Owenia fusiformis</name>
    <name type="common">Polychaete worm</name>
    <dbReference type="NCBI Taxonomy" id="6347"/>
    <lineage>
        <taxon>Eukaryota</taxon>
        <taxon>Metazoa</taxon>
        <taxon>Spiralia</taxon>
        <taxon>Lophotrochozoa</taxon>
        <taxon>Annelida</taxon>
        <taxon>Polychaeta</taxon>
        <taxon>Sedentaria</taxon>
        <taxon>Canalipalpata</taxon>
        <taxon>Sabellida</taxon>
        <taxon>Oweniida</taxon>
        <taxon>Oweniidae</taxon>
        <taxon>Owenia</taxon>
    </lineage>
</organism>